<protein>
    <submittedName>
        <fullName evidence="1">Uncharacterized protein</fullName>
    </submittedName>
</protein>
<evidence type="ECO:0000313" key="2">
    <source>
        <dbReference type="Proteomes" id="UP000805193"/>
    </source>
</evidence>
<evidence type="ECO:0000313" key="1">
    <source>
        <dbReference type="EMBL" id="KAG0437593.1"/>
    </source>
</evidence>
<dbReference type="Proteomes" id="UP000805193">
    <property type="component" value="Unassembled WGS sequence"/>
</dbReference>
<accession>A0AC60QQU7</accession>
<sequence length="239" mass="25952">QEADQLAKLEHDDAEFWLSSVEPFEDAKLLVARDAAGPVENGRAPAACPSSRITPTEEALHRRSRRVNGGVRHDSLGHASGRQAASMSTFPALEERIIRPHEKAQTKEKALKALLTFFDNSGLLPTLTATIHAGNSRMRACLATAHAEFVVGPQGRELRDPSACPSPSLGSTVLLKARNQRVHPLSHLHRRNNGGLQGLTPREAGDCPEQIVTRFRSDETRKKVAEGSILNSAKEGLVT</sequence>
<reference evidence="1 2" key="1">
    <citation type="journal article" date="2020" name="Cell">
        <title>Large-Scale Comparative Analyses of Tick Genomes Elucidate Their Genetic Diversity and Vector Capacities.</title>
        <authorList>
            <consortium name="Tick Genome and Microbiome Consortium (TIGMIC)"/>
            <person name="Jia N."/>
            <person name="Wang J."/>
            <person name="Shi W."/>
            <person name="Du L."/>
            <person name="Sun Y."/>
            <person name="Zhan W."/>
            <person name="Jiang J.F."/>
            <person name="Wang Q."/>
            <person name="Zhang B."/>
            <person name="Ji P."/>
            <person name="Bell-Sakyi L."/>
            <person name="Cui X.M."/>
            <person name="Yuan T.T."/>
            <person name="Jiang B.G."/>
            <person name="Yang W.F."/>
            <person name="Lam T.T."/>
            <person name="Chang Q.C."/>
            <person name="Ding S.J."/>
            <person name="Wang X.J."/>
            <person name="Zhu J.G."/>
            <person name="Ruan X.D."/>
            <person name="Zhao L."/>
            <person name="Wei J.T."/>
            <person name="Ye R.Z."/>
            <person name="Que T.C."/>
            <person name="Du C.H."/>
            <person name="Zhou Y.H."/>
            <person name="Cheng J.X."/>
            <person name="Dai P.F."/>
            <person name="Guo W.B."/>
            <person name="Han X.H."/>
            <person name="Huang E.J."/>
            <person name="Li L.F."/>
            <person name="Wei W."/>
            <person name="Gao Y.C."/>
            <person name="Liu J.Z."/>
            <person name="Shao H.Z."/>
            <person name="Wang X."/>
            <person name="Wang C.C."/>
            <person name="Yang T.C."/>
            <person name="Huo Q.B."/>
            <person name="Li W."/>
            <person name="Chen H.Y."/>
            <person name="Chen S.E."/>
            <person name="Zhou L.G."/>
            <person name="Ni X.B."/>
            <person name="Tian J.H."/>
            <person name="Sheng Y."/>
            <person name="Liu T."/>
            <person name="Pan Y.S."/>
            <person name="Xia L.Y."/>
            <person name="Li J."/>
            <person name="Zhao F."/>
            <person name="Cao W.C."/>
        </authorList>
    </citation>
    <scope>NUCLEOTIDE SEQUENCE [LARGE SCALE GENOMIC DNA]</scope>
    <source>
        <strain evidence="1">Iper-2018</strain>
    </source>
</reference>
<organism evidence="1 2">
    <name type="scientific">Ixodes persulcatus</name>
    <name type="common">Taiga tick</name>
    <dbReference type="NCBI Taxonomy" id="34615"/>
    <lineage>
        <taxon>Eukaryota</taxon>
        <taxon>Metazoa</taxon>
        <taxon>Ecdysozoa</taxon>
        <taxon>Arthropoda</taxon>
        <taxon>Chelicerata</taxon>
        <taxon>Arachnida</taxon>
        <taxon>Acari</taxon>
        <taxon>Parasitiformes</taxon>
        <taxon>Ixodida</taxon>
        <taxon>Ixodoidea</taxon>
        <taxon>Ixodidae</taxon>
        <taxon>Ixodinae</taxon>
        <taxon>Ixodes</taxon>
    </lineage>
</organism>
<comment type="caution">
    <text evidence="1">The sequence shown here is derived from an EMBL/GenBank/DDBJ whole genome shotgun (WGS) entry which is preliminary data.</text>
</comment>
<name>A0AC60QQU7_IXOPE</name>
<feature type="non-terminal residue" evidence="1">
    <location>
        <position position="1"/>
    </location>
</feature>
<dbReference type="EMBL" id="JABSTQ010006268">
    <property type="protein sequence ID" value="KAG0437593.1"/>
    <property type="molecule type" value="Genomic_DNA"/>
</dbReference>
<gene>
    <name evidence="1" type="ORF">HPB47_017369</name>
</gene>
<proteinExistence type="predicted"/>
<keyword evidence="2" id="KW-1185">Reference proteome</keyword>